<dbReference type="SUPFAM" id="SSF101898">
    <property type="entry name" value="NHL repeat"/>
    <property type="match status" value="1"/>
</dbReference>
<evidence type="ECO:0000313" key="1">
    <source>
        <dbReference type="EMBL" id="XCH23893.1"/>
    </source>
</evidence>
<proteinExistence type="predicted"/>
<gene>
    <name evidence="1" type="ORF">ABV298_26840</name>
</gene>
<name>A0AAU8FIU2_9BACT</name>
<dbReference type="InterPro" id="IPR011042">
    <property type="entry name" value="6-blade_b-propeller_TolB-like"/>
</dbReference>
<dbReference type="EMBL" id="CP159289">
    <property type="protein sequence ID" value="XCH23893.1"/>
    <property type="molecule type" value="Genomic_DNA"/>
</dbReference>
<dbReference type="AlphaFoldDB" id="A0AAU8FIU2"/>
<dbReference type="Gene3D" id="2.120.10.30">
    <property type="entry name" value="TolB, C-terminal domain"/>
    <property type="match status" value="1"/>
</dbReference>
<sequence>MNPRDPASVGYEQFRQVTVNAQNEIFVGGVTSSRVVKLDPDLKNVLKVFTKNVHAAWGVRMDKAGVLYIANFAQEKGRNSAVDSFDMQGPFGVTVIYNEDESTSQMMTLPTGGASVTLANGQPLYGSQQGPLGRTFRPCYGPLMRLTSTAQAMYGR</sequence>
<protein>
    <submittedName>
        <fullName evidence="1">Uncharacterized protein</fullName>
    </submittedName>
</protein>
<dbReference type="RefSeq" id="WP_353719217.1">
    <property type="nucleotide sequence ID" value="NZ_CP159289.1"/>
</dbReference>
<accession>A0AAU8FIU2</accession>
<reference evidence="1" key="1">
    <citation type="submission" date="2024-06" db="EMBL/GenBank/DDBJ databases">
        <title>Sequencing and assembly of the genome of Dyadobacter sp. strain 676, a symbiont of Cyamopsis tetragonoloba.</title>
        <authorList>
            <person name="Guro P."/>
            <person name="Sazanova A."/>
            <person name="Kuznetsova I."/>
            <person name="Belimov A."/>
            <person name="Safronova V."/>
        </authorList>
    </citation>
    <scope>NUCLEOTIDE SEQUENCE</scope>
    <source>
        <strain evidence="1">676</strain>
    </source>
</reference>
<organism evidence="1">
    <name type="scientific">Dyadobacter sp. 676</name>
    <dbReference type="NCBI Taxonomy" id="3088362"/>
    <lineage>
        <taxon>Bacteria</taxon>
        <taxon>Pseudomonadati</taxon>
        <taxon>Bacteroidota</taxon>
        <taxon>Cytophagia</taxon>
        <taxon>Cytophagales</taxon>
        <taxon>Spirosomataceae</taxon>
        <taxon>Dyadobacter</taxon>
    </lineage>
</organism>